<keyword evidence="3" id="KW-1185">Reference proteome</keyword>
<evidence type="ECO:0000256" key="1">
    <source>
        <dbReference type="SAM" id="MobiDB-lite"/>
    </source>
</evidence>
<dbReference type="Proteomes" id="UP000051952">
    <property type="component" value="Unassembled WGS sequence"/>
</dbReference>
<dbReference type="AlphaFoldDB" id="A0A0S4J9V7"/>
<dbReference type="Pfam" id="PF08576">
    <property type="entry name" value="DUF1764"/>
    <property type="match status" value="1"/>
</dbReference>
<dbReference type="OrthoDB" id="266701at2759"/>
<protein>
    <recommendedName>
        <fullName evidence="4">DUF1764 domain-containing protein</fullName>
    </recommendedName>
</protein>
<dbReference type="PANTHER" id="PTHR34066">
    <property type="entry name" value="GROWTH FACTOR 2"/>
    <property type="match status" value="1"/>
</dbReference>
<proteinExistence type="predicted"/>
<feature type="compositionally biased region" description="Low complexity" evidence="1">
    <location>
        <begin position="38"/>
        <end position="53"/>
    </location>
</feature>
<name>A0A0S4J9V7_BODSA</name>
<dbReference type="VEuPathDB" id="TriTrypDB:BSAL_13630"/>
<accession>A0A0S4J9V7</accession>
<dbReference type="EMBL" id="CYKH01001615">
    <property type="protein sequence ID" value="CUG88087.1"/>
    <property type="molecule type" value="Genomic_DNA"/>
</dbReference>
<feature type="region of interest" description="Disordered" evidence="1">
    <location>
        <begin position="116"/>
        <end position="150"/>
    </location>
</feature>
<reference evidence="3" key="1">
    <citation type="submission" date="2015-09" db="EMBL/GenBank/DDBJ databases">
        <authorList>
            <consortium name="Pathogen Informatics"/>
        </authorList>
    </citation>
    <scope>NUCLEOTIDE SEQUENCE [LARGE SCALE GENOMIC DNA]</scope>
    <source>
        <strain evidence="3">Lake Konstanz</strain>
    </source>
</reference>
<sequence>MGKLSASTSSKGVAAGASTTKVPSFKKHAVANATIPPQKSSASAAATASKQSANMDDIFGALNKKKSLPSGSVGSSKDVKPEPLKNSTQPKKGDGLYRATATSVEMGDDDFFGESVASASASRKTGKKKTSASAKPQRSLEKEGVDRVITEDELLKLTSGKEEAGTTPNCPFDCDCCY</sequence>
<evidence type="ECO:0000313" key="3">
    <source>
        <dbReference type="Proteomes" id="UP000051952"/>
    </source>
</evidence>
<gene>
    <name evidence="2" type="ORF">BSAL_13630</name>
</gene>
<organism evidence="2 3">
    <name type="scientific">Bodo saltans</name>
    <name type="common">Flagellated protozoan</name>
    <dbReference type="NCBI Taxonomy" id="75058"/>
    <lineage>
        <taxon>Eukaryota</taxon>
        <taxon>Discoba</taxon>
        <taxon>Euglenozoa</taxon>
        <taxon>Kinetoplastea</taxon>
        <taxon>Metakinetoplastina</taxon>
        <taxon>Eubodonida</taxon>
        <taxon>Bodonidae</taxon>
        <taxon>Bodo</taxon>
    </lineage>
</organism>
<evidence type="ECO:0000313" key="2">
    <source>
        <dbReference type="EMBL" id="CUG88087.1"/>
    </source>
</evidence>
<dbReference type="InterPro" id="IPR013885">
    <property type="entry name" value="DUF1764_euk"/>
</dbReference>
<feature type="compositionally biased region" description="Polar residues" evidence="1">
    <location>
        <begin position="1"/>
        <end position="22"/>
    </location>
</feature>
<feature type="region of interest" description="Disordered" evidence="1">
    <location>
        <begin position="1"/>
        <end position="100"/>
    </location>
</feature>
<feature type="compositionally biased region" description="Basic and acidic residues" evidence="1">
    <location>
        <begin position="138"/>
        <end position="150"/>
    </location>
</feature>
<dbReference type="OMA" id="SESKMAW"/>
<dbReference type="PANTHER" id="PTHR34066:SF1">
    <property type="entry name" value="DUF1764 FAMILY PROTEIN"/>
    <property type="match status" value="1"/>
</dbReference>
<evidence type="ECO:0008006" key="4">
    <source>
        <dbReference type="Google" id="ProtNLM"/>
    </source>
</evidence>